<dbReference type="SUPFAM" id="SSF52172">
    <property type="entry name" value="CheY-like"/>
    <property type="match status" value="1"/>
</dbReference>
<sequence length="273" mass="29884">MTRDVVLDVGLNLDQAGLTRLAHSRSRSCFKPGNDLGMVQYVMRFLIVEDHPLFREALEGALQMVAPAAEILQATSIDGALEQVAATTELDLILLDLSMPGTTGLSGIIRIRKAFPKIPVVIVSGHQDPQIMSGALSLGVSGYILKSSSKQDLAESIGEVLRGSVCVPAAYRGFVRPQRPSGPAQDLLKRLHELTPQQLRVLEMLKRGLQNKQIAYELKISETTVKVHVSDILRKLNVLSRTKAIVEMSRIDFATLAAEGATTRRERAQPDQQ</sequence>
<dbReference type="SUPFAM" id="SSF46894">
    <property type="entry name" value="C-terminal effector domain of the bipartite response regulators"/>
    <property type="match status" value="1"/>
</dbReference>
<evidence type="ECO:0000313" key="7">
    <source>
        <dbReference type="Proteomes" id="UP000246085"/>
    </source>
</evidence>
<dbReference type="PROSITE" id="PS50043">
    <property type="entry name" value="HTH_LUXR_2"/>
    <property type="match status" value="1"/>
</dbReference>
<dbReference type="Gene3D" id="3.40.50.2300">
    <property type="match status" value="1"/>
</dbReference>
<evidence type="ECO:0000256" key="2">
    <source>
        <dbReference type="ARBA" id="ARBA00023125"/>
    </source>
</evidence>
<dbReference type="GO" id="GO:0003677">
    <property type="term" value="F:DNA binding"/>
    <property type="evidence" value="ECO:0007669"/>
    <property type="project" value="UniProtKB-KW"/>
</dbReference>
<gene>
    <name evidence="6" type="ORF">BRAD3257_0504</name>
</gene>
<keyword evidence="1 3" id="KW-0597">Phosphoprotein</keyword>
<organism evidence="6 7">
    <name type="scientific">Bradyrhizobium vignae</name>
    <dbReference type="NCBI Taxonomy" id="1549949"/>
    <lineage>
        <taxon>Bacteria</taxon>
        <taxon>Pseudomonadati</taxon>
        <taxon>Pseudomonadota</taxon>
        <taxon>Alphaproteobacteria</taxon>
        <taxon>Hyphomicrobiales</taxon>
        <taxon>Nitrobacteraceae</taxon>
        <taxon>Bradyrhizobium</taxon>
    </lineage>
</organism>
<dbReference type="InterPro" id="IPR051015">
    <property type="entry name" value="EvgA-like"/>
</dbReference>
<dbReference type="EMBL" id="LS398110">
    <property type="protein sequence ID" value="SPP91670.1"/>
    <property type="molecule type" value="Genomic_DNA"/>
</dbReference>
<dbReference type="InterPro" id="IPR058245">
    <property type="entry name" value="NreC/VraR/RcsB-like_REC"/>
</dbReference>
<dbReference type="GO" id="GO:0000160">
    <property type="term" value="P:phosphorelay signal transduction system"/>
    <property type="evidence" value="ECO:0007669"/>
    <property type="project" value="InterPro"/>
</dbReference>
<accession>A0A2U3PRB1</accession>
<dbReference type="KEGG" id="bvz:BRAD3257_0504"/>
<reference evidence="6 7" key="1">
    <citation type="submission" date="2018-03" db="EMBL/GenBank/DDBJ databases">
        <authorList>
            <person name="Gully D."/>
        </authorList>
    </citation>
    <scope>NUCLEOTIDE SEQUENCE [LARGE SCALE GENOMIC DNA]</scope>
    <source>
        <strain evidence="6">ORS3257</strain>
    </source>
</reference>
<dbReference type="PRINTS" id="PR00038">
    <property type="entry name" value="HTHLUXR"/>
</dbReference>
<feature type="modified residue" description="4-aspartylphosphate" evidence="3">
    <location>
        <position position="96"/>
    </location>
</feature>
<dbReference type="Pfam" id="PF00196">
    <property type="entry name" value="GerE"/>
    <property type="match status" value="1"/>
</dbReference>
<proteinExistence type="predicted"/>
<evidence type="ECO:0000313" key="6">
    <source>
        <dbReference type="EMBL" id="SPP91670.1"/>
    </source>
</evidence>
<evidence type="ECO:0000259" key="4">
    <source>
        <dbReference type="PROSITE" id="PS50043"/>
    </source>
</evidence>
<dbReference type="CDD" id="cd06170">
    <property type="entry name" value="LuxR_C_like"/>
    <property type="match status" value="1"/>
</dbReference>
<dbReference type="Pfam" id="PF00072">
    <property type="entry name" value="Response_reg"/>
    <property type="match status" value="1"/>
</dbReference>
<dbReference type="Proteomes" id="UP000246085">
    <property type="component" value="Chromosome BRAD3257"/>
</dbReference>
<keyword evidence="2" id="KW-0238">DNA-binding</keyword>
<dbReference type="SMART" id="SM00448">
    <property type="entry name" value="REC"/>
    <property type="match status" value="1"/>
</dbReference>
<dbReference type="AlphaFoldDB" id="A0A2U3PRB1"/>
<dbReference type="PROSITE" id="PS50110">
    <property type="entry name" value="RESPONSE_REGULATORY"/>
    <property type="match status" value="1"/>
</dbReference>
<name>A0A2U3PRB1_9BRAD</name>
<evidence type="ECO:0000259" key="5">
    <source>
        <dbReference type="PROSITE" id="PS50110"/>
    </source>
</evidence>
<evidence type="ECO:0000256" key="1">
    <source>
        <dbReference type="ARBA" id="ARBA00022553"/>
    </source>
</evidence>
<dbReference type="InterPro" id="IPR011006">
    <property type="entry name" value="CheY-like_superfamily"/>
</dbReference>
<evidence type="ECO:0000256" key="3">
    <source>
        <dbReference type="PROSITE-ProRule" id="PRU00169"/>
    </source>
</evidence>
<protein>
    <submittedName>
        <fullName evidence="6">Two-component response regulator</fullName>
    </submittedName>
</protein>
<dbReference type="CDD" id="cd17535">
    <property type="entry name" value="REC_NarL-like"/>
    <property type="match status" value="1"/>
</dbReference>
<dbReference type="InterPro" id="IPR000792">
    <property type="entry name" value="Tscrpt_reg_LuxR_C"/>
</dbReference>
<feature type="domain" description="Response regulatory" evidence="5">
    <location>
        <begin position="44"/>
        <end position="161"/>
    </location>
</feature>
<feature type="domain" description="HTH luxR-type" evidence="4">
    <location>
        <begin position="187"/>
        <end position="252"/>
    </location>
</feature>
<dbReference type="InterPro" id="IPR001789">
    <property type="entry name" value="Sig_transdc_resp-reg_receiver"/>
</dbReference>
<dbReference type="SMART" id="SM00421">
    <property type="entry name" value="HTH_LUXR"/>
    <property type="match status" value="1"/>
</dbReference>
<dbReference type="GO" id="GO:0006355">
    <property type="term" value="P:regulation of DNA-templated transcription"/>
    <property type="evidence" value="ECO:0007669"/>
    <property type="project" value="InterPro"/>
</dbReference>
<dbReference type="PANTHER" id="PTHR45566:SF1">
    <property type="entry name" value="HTH-TYPE TRANSCRIPTIONAL REGULATOR YHJB-RELATED"/>
    <property type="match status" value="1"/>
</dbReference>
<dbReference type="PANTHER" id="PTHR45566">
    <property type="entry name" value="HTH-TYPE TRANSCRIPTIONAL REGULATOR YHJB-RELATED"/>
    <property type="match status" value="1"/>
</dbReference>
<dbReference type="InterPro" id="IPR016032">
    <property type="entry name" value="Sig_transdc_resp-reg_C-effctor"/>
</dbReference>